<name>A0ABZ1ICG7_9PSEU</name>
<accession>A0ABZ1ICG7</accession>
<keyword evidence="2" id="KW-1185">Reference proteome</keyword>
<gene>
    <name evidence="1" type="ORF">VSH64_06870</name>
</gene>
<evidence type="ECO:0000313" key="2">
    <source>
        <dbReference type="Proteomes" id="UP001330812"/>
    </source>
</evidence>
<reference evidence="1 2" key="1">
    <citation type="journal article" date="2015" name="Int. J. Syst. Evol. Microbiol.">
        <title>Amycolatopsis rhabdoformis sp. nov., an actinomycete isolated from a tropical forest soil.</title>
        <authorList>
            <person name="Souza W.R."/>
            <person name="Silva R.E."/>
            <person name="Goodfellow M."/>
            <person name="Busarakam K."/>
            <person name="Figueiro F.S."/>
            <person name="Ferreira D."/>
            <person name="Rodrigues-Filho E."/>
            <person name="Moraes L.A.B."/>
            <person name="Zucchi T.D."/>
        </authorList>
    </citation>
    <scope>NUCLEOTIDE SEQUENCE [LARGE SCALE GENOMIC DNA]</scope>
    <source>
        <strain evidence="1 2">NCIMB 14900</strain>
    </source>
</reference>
<dbReference type="RefSeq" id="WP_326834635.1">
    <property type="nucleotide sequence ID" value="NZ_CP142149.1"/>
</dbReference>
<organism evidence="1 2">
    <name type="scientific">Amycolatopsis rhabdoformis</name>
    <dbReference type="NCBI Taxonomy" id="1448059"/>
    <lineage>
        <taxon>Bacteria</taxon>
        <taxon>Bacillati</taxon>
        <taxon>Actinomycetota</taxon>
        <taxon>Actinomycetes</taxon>
        <taxon>Pseudonocardiales</taxon>
        <taxon>Pseudonocardiaceae</taxon>
        <taxon>Amycolatopsis</taxon>
    </lineage>
</organism>
<dbReference type="SUPFAM" id="SSF53850">
    <property type="entry name" value="Periplasmic binding protein-like II"/>
    <property type="match status" value="1"/>
</dbReference>
<dbReference type="EMBL" id="CP142149">
    <property type="protein sequence ID" value="WSE31828.1"/>
    <property type="molecule type" value="Genomic_DNA"/>
</dbReference>
<dbReference type="Proteomes" id="UP001330812">
    <property type="component" value="Chromosome"/>
</dbReference>
<sequence length="294" mass="32357">MPEPTILRTVLADYPHTAPLKNGEVTSESVRLDFHAASPVHKAFAPMVRDEAYDLSELAVVTALQAIAYGRPVVLLPVVVASRFQRGCLIAHAERPVNPAELKGKTIGVRAFTQTTGMWVRAHLTEDFGLASRDIRWLTRDGAHVAEYEDPDFVEHGVGDSSLPDLLREGRIDATILGNDLPEGDEFVRVIPDAAQRDEQWWREHGFMPINHMVVAGSSVSHRDPAAVREAYDLLVRADANVARPGGAPIPTMFGFERLRGPIELIVDACLEQGLLPRRLDADEVFAPARQILG</sequence>
<proteinExistence type="predicted"/>
<evidence type="ECO:0000313" key="1">
    <source>
        <dbReference type="EMBL" id="WSE31828.1"/>
    </source>
</evidence>
<evidence type="ECO:0008006" key="3">
    <source>
        <dbReference type="Google" id="ProtNLM"/>
    </source>
</evidence>
<dbReference type="Gene3D" id="3.40.190.10">
    <property type="entry name" value="Periplasmic binding protein-like II"/>
    <property type="match status" value="2"/>
</dbReference>
<protein>
    <recommendedName>
        <fullName evidence="3">4,5-dihydroxyphthalate decarboxylase</fullName>
    </recommendedName>
</protein>